<sequence length="324" mass="34069">MRFTLLVAACAMATMMAVTPAAADYPERPVTLIVPYPAGGTTDIAARAVAQAMAPFLGQPLVVDNRAGAGGNIGMAVVKRAQPDGYTIGMGTIGTQAINEFIYKDMAYDPAQDFTPLALVFTTPNVIMVRADSGMKTMQDLVAYAKGSRGKPLTYGSPGVGSSVHLTGAYLEQIAGIEMLHVPFRGVAASMPALIGGQIDVLLDNLPSALGQLKDGTRVRALAVTSAERSPSLPDVPTVSDSGIGKMDVTAWFALYAPAGIPGAVRDRLITAAQQALQTDAVKEQFRSVGAVPGRLAGRDLANFEDQERHRWGELVKAREINAN</sequence>
<evidence type="ECO:0000313" key="3">
    <source>
        <dbReference type="EMBL" id="ARP79997.1"/>
    </source>
</evidence>
<dbReference type="OrthoDB" id="8628587at2"/>
<gene>
    <name evidence="3" type="ORF">CAL12_03595</name>
</gene>
<dbReference type="Pfam" id="PF03401">
    <property type="entry name" value="TctC"/>
    <property type="match status" value="1"/>
</dbReference>
<dbReference type="EMBL" id="CP021108">
    <property type="protein sequence ID" value="ARP79997.1"/>
    <property type="molecule type" value="Genomic_DNA"/>
</dbReference>
<dbReference type="Gene3D" id="3.40.190.150">
    <property type="entry name" value="Bordetella uptake gene, domain 1"/>
    <property type="match status" value="1"/>
</dbReference>
<dbReference type="Proteomes" id="UP000194151">
    <property type="component" value="Chromosome"/>
</dbReference>
<evidence type="ECO:0000256" key="2">
    <source>
        <dbReference type="SAM" id="SignalP"/>
    </source>
</evidence>
<organism evidence="3 4">
    <name type="scientific">Bordetella genomosp. 8</name>
    <dbReference type="NCBI Taxonomy" id="1416806"/>
    <lineage>
        <taxon>Bacteria</taxon>
        <taxon>Pseudomonadati</taxon>
        <taxon>Pseudomonadota</taxon>
        <taxon>Betaproteobacteria</taxon>
        <taxon>Burkholderiales</taxon>
        <taxon>Alcaligenaceae</taxon>
        <taxon>Bordetella</taxon>
    </lineage>
</organism>
<dbReference type="KEGG" id="bgv:CAL12_03595"/>
<dbReference type="AlphaFoldDB" id="A0A1W6YFZ0"/>
<dbReference type="PIRSF" id="PIRSF017082">
    <property type="entry name" value="YflP"/>
    <property type="match status" value="1"/>
</dbReference>
<feature type="chain" id="PRO_5012664596" evidence="2">
    <location>
        <begin position="24"/>
        <end position="324"/>
    </location>
</feature>
<dbReference type="PANTHER" id="PTHR42928:SF5">
    <property type="entry name" value="BLR1237 PROTEIN"/>
    <property type="match status" value="1"/>
</dbReference>
<name>A0A1W6YFZ0_9BORD</name>
<dbReference type="InterPro" id="IPR042100">
    <property type="entry name" value="Bug_dom1"/>
</dbReference>
<reference evidence="3 4" key="1">
    <citation type="submission" date="2017-05" db="EMBL/GenBank/DDBJ databases">
        <title>Complete and WGS of Bordetella genogroups.</title>
        <authorList>
            <person name="Spilker T."/>
            <person name="LiPuma J."/>
        </authorList>
    </citation>
    <scope>NUCLEOTIDE SEQUENCE [LARGE SCALE GENOMIC DNA]</scope>
    <source>
        <strain evidence="3 4">AU19157</strain>
    </source>
</reference>
<keyword evidence="2" id="KW-0732">Signal</keyword>
<dbReference type="PANTHER" id="PTHR42928">
    <property type="entry name" value="TRICARBOXYLATE-BINDING PROTEIN"/>
    <property type="match status" value="1"/>
</dbReference>
<feature type="signal peptide" evidence="2">
    <location>
        <begin position="1"/>
        <end position="23"/>
    </location>
</feature>
<dbReference type="CDD" id="cd07012">
    <property type="entry name" value="PBP2_Bug_TTT"/>
    <property type="match status" value="1"/>
</dbReference>
<dbReference type="RefSeq" id="WP_086063229.1">
    <property type="nucleotide sequence ID" value="NZ_CP021108.1"/>
</dbReference>
<dbReference type="STRING" id="1416806.CAL12_03595"/>
<protein>
    <submittedName>
        <fullName evidence="3">ABC transporter substrate-binding protein</fullName>
    </submittedName>
</protein>
<keyword evidence="4" id="KW-1185">Reference proteome</keyword>
<dbReference type="SUPFAM" id="SSF53850">
    <property type="entry name" value="Periplasmic binding protein-like II"/>
    <property type="match status" value="1"/>
</dbReference>
<dbReference type="InterPro" id="IPR005064">
    <property type="entry name" value="BUG"/>
</dbReference>
<evidence type="ECO:0000313" key="4">
    <source>
        <dbReference type="Proteomes" id="UP000194151"/>
    </source>
</evidence>
<accession>A0A1W6YFZ0</accession>
<dbReference type="Gene3D" id="3.40.190.10">
    <property type="entry name" value="Periplasmic binding protein-like II"/>
    <property type="match status" value="1"/>
</dbReference>
<comment type="similarity">
    <text evidence="1">Belongs to the UPF0065 (bug) family.</text>
</comment>
<proteinExistence type="inferred from homology"/>
<evidence type="ECO:0000256" key="1">
    <source>
        <dbReference type="ARBA" id="ARBA00006987"/>
    </source>
</evidence>